<name>A0A2N5Y1R0_9GAMM</name>
<evidence type="ECO:0000313" key="4">
    <source>
        <dbReference type="Proteomes" id="UP000234845"/>
    </source>
</evidence>
<accession>A0A2N5Y1R0</accession>
<sequence length="575" mass="63069">MSDNNDFRRRTLVKGIAAASLLPLLGSNLIACSDSRDLVPEPAGVAAQFNHGVASGDPLADRVILWTRVTPDEEGFVDVEWEVASDEDFTDIVRSGAGVTDAAVDFTVKVDVDGLAPGTSYFYRFRVIDRVSPVALTRTAPAGAAASAVFAVVSCSNYPTGFFNVYREVALQEVDAVLHLGDYIYEYAPDGYASSNAEALDRVVTPATEIVTLSDYRARYAQYRTDPDLQAAHAAHPFIVVWDDHEIANDTWREGAENHDPDSEGEFSERLASAIQAWYEWLPVRPPANEQEIIYRLLPYGDLLDLVMLDTRVIGRDQQFVYPDFVTGGVIDVAATRAAVSDSRRTLLGETQLTWLKDKLTSSNARWQVLGQQVLMGRYDLPSPVLQALEPSIAGDDPLAEGVAAVLAAVAAKNKPPAERTPEEQALLDSAIPYNLDAWDGYGFERDEVLEFVAQLDKRMIVLAGDTHNSWASQLRTTSGQVAGVEFATSSVTSPGLELVLGADAAAFFAPLMTTLVDDLVYADFNNRGYLTVRFEPETVTAEWRYVSAIDSRDYVLNEEAFHQRIVNHSDLVLS</sequence>
<dbReference type="InterPro" id="IPR029052">
    <property type="entry name" value="Metallo-depent_PP-like"/>
</dbReference>
<dbReference type="Proteomes" id="UP000234845">
    <property type="component" value="Unassembled WGS sequence"/>
</dbReference>
<dbReference type="InterPro" id="IPR018946">
    <property type="entry name" value="PhoD-like_MPP"/>
</dbReference>
<dbReference type="RefSeq" id="WP_101521582.1">
    <property type="nucleotide sequence ID" value="NZ_PKLZ01000008.1"/>
</dbReference>
<dbReference type="PANTHER" id="PTHR43606">
    <property type="entry name" value="PHOSPHATASE, PUTATIVE (AFU_ORTHOLOGUE AFUA_6G08710)-RELATED"/>
    <property type="match status" value="1"/>
</dbReference>
<reference evidence="4" key="1">
    <citation type="submission" date="2017-11" db="EMBL/GenBank/DDBJ databases">
        <title>The draft genome sequence of Chromatocurvus sp. F02.</title>
        <authorList>
            <person name="Du Z.-J."/>
            <person name="Chang Y.-Q."/>
        </authorList>
    </citation>
    <scope>NUCLEOTIDE SEQUENCE [LARGE SCALE GENOMIC DNA]</scope>
    <source>
        <strain evidence="4">F02</strain>
    </source>
</reference>
<dbReference type="Pfam" id="PF09423">
    <property type="entry name" value="PhoD"/>
    <property type="match status" value="1"/>
</dbReference>
<dbReference type="EMBL" id="PKLZ01000008">
    <property type="protein sequence ID" value="PLW82330.1"/>
    <property type="molecule type" value="Genomic_DNA"/>
</dbReference>
<protein>
    <submittedName>
        <fullName evidence="3">Alkaline phosphatase</fullName>
    </submittedName>
</protein>
<keyword evidence="4" id="KW-1185">Reference proteome</keyword>
<gene>
    <name evidence="3" type="ORF">CWI75_11205</name>
</gene>
<feature type="domain" description="Phospholipase D N-terminal" evidence="2">
    <location>
        <begin position="51"/>
        <end position="139"/>
    </location>
</feature>
<dbReference type="InterPro" id="IPR052900">
    <property type="entry name" value="Phospholipid_Metab_Enz"/>
</dbReference>
<dbReference type="Gene3D" id="3.60.21.70">
    <property type="entry name" value="PhoD-like phosphatase"/>
    <property type="match status" value="1"/>
</dbReference>
<feature type="domain" description="PhoD-like phosphatase metallophosphatase" evidence="1">
    <location>
        <begin position="150"/>
        <end position="544"/>
    </location>
</feature>
<dbReference type="InterPro" id="IPR032093">
    <property type="entry name" value="PhoD_N"/>
</dbReference>
<dbReference type="InterPro" id="IPR038607">
    <property type="entry name" value="PhoD-like_sf"/>
</dbReference>
<dbReference type="OrthoDB" id="327733at2"/>
<evidence type="ECO:0000259" key="1">
    <source>
        <dbReference type="Pfam" id="PF09423"/>
    </source>
</evidence>
<dbReference type="CDD" id="cd07389">
    <property type="entry name" value="MPP_PhoD"/>
    <property type="match status" value="1"/>
</dbReference>
<dbReference type="PANTHER" id="PTHR43606:SF2">
    <property type="entry name" value="ALKALINE PHOSPHATASE FAMILY PROTEIN (AFU_ORTHOLOGUE AFUA_5G03860)"/>
    <property type="match status" value="1"/>
</dbReference>
<dbReference type="AlphaFoldDB" id="A0A2N5Y1R0"/>
<dbReference type="Pfam" id="PF16655">
    <property type="entry name" value="PhoD_N"/>
    <property type="match status" value="1"/>
</dbReference>
<comment type="caution">
    <text evidence="3">The sequence shown here is derived from an EMBL/GenBank/DDBJ whole genome shotgun (WGS) entry which is preliminary data.</text>
</comment>
<evidence type="ECO:0000313" key="3">
    <source>
        <dbReference type="EMBL" id="PLW82330.1"/>
    </source>
</evidence>
<proteinExistence type="predicted"/>
<organism evidence="3 4">
    <name type="scientific">Kineobactrum sediminis</name>
    <dbReference type="NCBI Taxonomy" id="1905677"/>
    <lineage>
        <taxon>Bacteria</taxon>
        <taxon>Pseudomonadati</taxon>
        <taxon>Pseudomonadota</taxon>
        <taxon>Gammaproteobacteria</taxon>
        <taxon>Cellvibrionales</taxon>
        <taxon>Halieaceae</taxon>
        <taxon>Kineobactrum</taxon>
    </lineage>
</organism>
<dbReference type="Gene3D" id="2.60.40.380">
    <property type="entry name" value="Purple acid phosphatase-like, N-terminal"/>
    <property type="match status" value="1"/>
</dbReference>
<evidence type="ECO:0000259" key="2">
    <source>
        <dbReference type="Pfam" id="PF16655"/>
    </source>
</evidence>
<dbReference type="SUPFAM" id="SSF56300">
    <property type="entry name" value="Metallo-dependent phosphatases"/>
    <property type="match status" value="1"/>
</dbReference>